<keyword evidence="3" id="KW-1185">Reference proteome</keyword>
<evidence type="ECO:0000313" key="2">
    <source>
        <dbReference type="EMBL" id="KAK2026033.1"/>
    </source>
</evidence>
<evidence type="ECO:0000256" key="1">
    <source>
        <dbReference type="SAM" id="MobiDB-lite"/>
    </source>
</evidence>
<accession>A0AAD9HBY5</accession>
<evidence type="ECO:0000313" key="3">
    <source>
        <dbReference type="Proteomes" id="UP001232148"/>
    </source>
</evidence>
<dbReference type="EMBL" id="MU842923">
    <property type="protein sequence ID" value="KAK2026033.1"/>
    <property type="molecule type" value="Genomic_DNA"/>
</dbReference>
<gene>
    <name evidence="2" type="ORF">LX32DRAFT_642194</name>
</gene>
<proteinExistence type="predicted"/>
<feature type="region of interest" description="Disordered" evidence="1">
    <location>
        <begin position="33"/>
        <end position="58"/>
    </location>
</feature>
<name>A0AAD9HBY5_9PEZI</name>
<reference evidence="2" key="1">
    <citation type="submission" date="2021-06" db="EMBL/GenBank/DDBJ databases">
        <title>Comparative genomics, transcriptomics and evolutionary studies reveal genomic signatures of adaptation to plant cell wall in hemibiotrophic fungi.</title>
        <authorList>
            <consortium name="DOE Joint Genome Institute"/>
            <person name="Baroncelli R."/>
            <person name="Diaz J.F."/>
            <person name="Benocci T."/>
            <person name="Peng M."/>
            <person name="Battaglia E."/>
            <person name="Haridas S."/>
            <person name="Andreopoulos W."/>
            <person name="Labutti K."/>
            <person name="Pangilinan J."/>
            <person name="Floch G.L."/>
            <person name="Makela M.R."/>
            <person name="Henrissat B."/>
            <person name="Grigoriev I.V."/>
            <person name="Crouch J.A."/>
            <person name="De Vries R.P."/>
            <person name="Sukno S.A."/>
            <person name="Thon M.R."/>
        </authorList>
    </citation>
    <scope>NUCLEOTIDE SEQUENCE</scope>
    <source>
        <strain evidence="2">MAFF235873</strain>
    </source>
</reference>
<sequence length="58" mass="6077">MLDKRATALEEILPGIMVHMLPSNILIAAQTCATGPSGHPECTSLPPRSPHAASSEAR</sequence>
<organism evidence="2 3">
    <name type="scientific">Colletotrichum zoysiae</name>
    <dbReference type="NCBI Taxonomy" id="1216348"/>
    <lineage>
        <taxon>Eukaryota</taxon>
        <taxon>Fungi</taxon>
        <taxon>Dikarya</taxon>
        <taxon>Ascomycota</taxon>
        <taxon>Pezizomycotina</taxon>
        <taxon>Sordariomycetes</taxon>
        <taxon>Hypocreomycetidae</taxon>
        <taxon>Glomerellales</taxon>
        <taxon>Glomerellaceae</taxon>
        <taxon>Colletotrichum</taxon>
        <taxon>Colletotrichum graminicola species complex</taxon>
    </lineage>
</organism>
<comment type="caution">
    <text evidence="2">The sequence shown here is derived from an EMBL/GenBank/DDBJ whole genome shotgun (WGS) entry which is preliminary data.</text>
</comment>
<dbReference type="Proteomes" id="UP001232148">
    <property type="component" value="Unassembled WGS sequence"/>
</dbReference>
<protein>
    <submittedName>
        <fullName evidence="2">Uncharacterized protein</fullName>
    </submittedName>
</protein>
<dbReference type="AlphaFoldDB" id="A0AAD9HBY5"/>